<keyword evidence="1" id="KW-0677">Repeat</keyword>
<proteinExistence type="predicted"/>
<dbReference type="Gene3D" id="3.80.10.10">
    <property type="entry name" value="Ribonuclease Inhibitor"/>
    <property type="match status" value="1"/>
</dbReference>
<organism evidence="4 5">
    <name type="scientific">Rehmannia glutinosa</name>
    <name type="common">Chinese foxglove</name>
    <dbReference type="NCBI Taxonomy" id="99300"/>
    <lineage>
        <taxon>Eukaryota</taxon>
        <taxon>Viridiplantae</taxon>
        <taxon>Streptophyta</taxon>
        <taxon>Embryophyta</taxon>
        <taxon>Tracheophyta</taxon>
        <taxon>Spermatophyta</taxon>
        <taxon>Magnoliopsida</taxon>
        <taxon>eudicotyledons</taxon>
        <taxon>Gunneridae</taxon>
        <taxon>Pentapetalae</taxon>
        <taxon>asterids</taxon>
        <taxon>lamiids</taxon>
        <taxon>Lamiales</taxon>
        <taxon>Orobanchaceae</taxon>
        <taxon>Rehmannieae</taxon>
        <taxon>Rehmannia</taxon>
    </lineage>
</organism>
<dbReference type="Gene3D" id="1.20.5.4130">
    <property type="match status" value="1"/>
</dbReference>
<evidence type="ECO:0000313" key="4">
    <source>
        <dbReference type="EMBL" id="KAK6153297.1"/>
    </source>
</evidence>
<evidence type="ECO:0000256" key="2">
    <source>
        <dbReference type="SAM" id="Coils"/>
    </source>
</evidence>
<protein>
    <recommendedName>
        <fullName evidence="3">Disease resistance R13L4/SHOC-2-like LRR domain-containing protein</fullName>
    </recommendedName>
</protein>
<dbReference type="InterPro" id="IPR055414">
    <property type="entry name" value="LRR_R13L4/SHOC2-like"/>
</dbReference>
<sequence>MRFSGNCVSSVSEMASYAAVISLTHTIEHLSDSHHISVVRNSSPEIITFAYEELLALKEILLLLDDRISIGKVYSIARSVKALEAFKSHLSNQFHSEYQIIQFADTHLSPLQKFLQDSIISKGVNVLDRQLIREALRKLEDVIEPLASKFRKSLLVPIDMEEHINSFAEMVMNIKEYSREEQLAEEDDAVSREFRKLDHLLTGRVFADKALEEILQRLKRYRSSSSREKLNALEGQIREAACKLEDALEAHLSNQFLLQSDQSHPSSISVDLQEVNQDIDSFTQFVKKLKEEYISELFNPLPEDDNDDDDDDVLDTITIRFYEFPLELLKLVHLRYLAFTYDGKIPASISKLWNLQFLIVHPYVSVKSSKAPSYLPVEIWDMKELKYLQIMGSNLPEPCGAILPNLLTLLDVSPHSCTKGVLEGLPNLMKLGIQIELAPDVDEALSCFDHISYLYALESLKCVVVNPEIRHEVVAPPAPLSIFPSLLKKLSLSGFGYLWEDTHIFASLPSLEELKLRCYAFRGQKWETEDVGFLGLKVLTIEDTDLVHWTVGRGSFRSLRCLSLKHCYKLEQIPREFCYFLSEIELVDCNPLAVACAKQMGKQSHVLNEGDFEMKHIDKVGAHTFNMAIAPFSLSTFGDGTDTV</sequence>
<dbReference type="SUPFAM" id="SSF52058">
    <property type="entry name" value="L domain-like"/>
    <property type="match status" value="1"/>
</dbReference>
<gene>
    <name evidence="4" type="ORF">DH2020_012936</name>
</gene>
<dbReference type="Proteomes" id="UP001318860">
    <property type="component" value="Unassembled WGS sequence"/>
</dbReference>
<keyword evidence="5" id="KW-1185">Reference proteome</keyword>
<feature type="domain" description="Disease resistance R13L4/SHOC-2-like LRR" evidence="3">
    <location>
        <begin position="328"/>
        <end position="565"/>
    </location>
</feature>
<evidence type="ECO:0000256" key="1">
    <source>
        <dbReference type="ARBA" id="ARBA00022737"/>
    </source>
</evidence>
<dbReference type="PANTHER" id="PTHR15140:SF33">
    <property type="entry name" value="LATE BLIGHT RESISTANCE PROTEIN HOMOLOG R1A-3 ISOFORM X1"/>
    <property type="match status" value="1"/>
</dbReference>
<accession>A0ABR0X3X8</accession>
<reference evidence="4 5" key="1">
    <citation type="journal article" date="2021" name="Comput. Struct. Biotechnol. J.">
        <title>De novo genome assembly of the potent medicinal plant Rehmannia glutinosa using nanopore technology.</title>
        <authorList>
            <person name="Ma L."/>
            <person name="Dong C."/>
            <person name="Song C."/>
            <person name="Wang X."/>
            <person name="Zheng X."/>
            <person name="Niu Y."/>
            <person name="Chen S."/>
            <person name="Feng W."/>
        </authorList>
    </citation>
    <scope>NUCLEOTIDE SEQUENCE [LARGE SCALE GENOMIC DNA]</scope>
    <source>
        <strain evidence="4">DH-2019</strain>
    </source>
</reference>
<evidence type="ECO:0000259" key="3">
    <source>
        <dbReference type="Pfam" id="PF23598"/>
    </source>
</evidence>
<name>A0ABR0X3X8_REHGL</name>
<dbReference type="InterPro" id="IPR032675">
    <property type="entry name" value="LRR_dom_sf"/>
</dbReference>
<evidence type="ECO:0000313" key="5">
    <source>
        <dbReference type="Proteomes" id="UP001318860"/>
    </source>
</evidence>
<keyword evidence="2" id="KW-0175">Coiled coil</keyword>
<feature type="coiled-coil region" evidence="2">
    <location>
        <begin position="230"/>
        <end position="292"/>
    </location>
</feature>
<dbReference type="PANTHER" id="PTHR15140">
    <property type="entry name" value="TUBULIN-SPECIFIC CHAPERONE E"/>
    <property type="match status" value="1"/>
</dbReference>
<dbReference type="Pfam" id="PF23598">
    <property type="entry name" value="LRR_14"/>
    <property type="match status" value="1"/>
</dbReference>
<dbReference type="EMBL" id="JABTTQ020000006">
    <property type="protein sequence ID" value="KAK6153297.1"/>
    <property type="molecule type" value="Genomic_DNA"/>
</dbReference>
<comment type="caution">
    <text evidence="4">The sequence shown here is derived from an EMBL/GenBank/DDBJ whole genome shotgun (WGS) entry which is preliminary data.</text>
</comment>